<name>A0AAJ0G2K1_9HYPO</name>
<sequence length="218" mass="23826">MCASRIAVVTGASRGLGLEWVRQLSEDPQTFVIAVVRNPEKAKQTSTLSRQNVVVVKADLSDLKSFSTVAANISELSGGKIDILINNAGLMLGEGGKLDTKISKSTPEQWTEEFNVNVLGAVFFTITLIPLLENGTEKKVVNITSMLADLDYTLANPDLQFATYSVTKASVILANAKFHTEFKERGFTFLALNPGWVNTDLGGIHVSFFKHFDRELES</sequence>
<gene>
    <name evidence="2" type="ORF">QQS21_000465</name>
</gene>
<evidence type="ECO:0000313" key="3">
    <source>
        <dbReference type="Proteomes" id="UP001251528"/>
    </source>
</evidence>
<dbReference type="PANTHER" id="PTHR45458">
    <property type="entry name" value="SHORT-CHAIN DEHYDROGENASE/REDUCTASE SDR"/>
    <property type="match status" value="1"/>
</dbReference>
<dbReference type="Gene3D" id="3.40.50.720">
    <property type="entry name" value="NAD(P)-binding Rossmann-like Domain"/>
    <property type="match status" value="1"/>
</dbReference>
<reference evidence="2" key="1">
    <citation type="submission" date="2023-06" db="EMBL/GenBank/DDBJ databases">
        <title>Conoideocrella luteorostrata (Hypocreales: Clavicipitaceae), a potential biocontrol fungus for elongate hemlock scale in United States Christmas tree production areas.</title>
        <authorList>
            <person name="Barrett H."/>
            <person name="Lovett B."/>
            <person name="Macias A.M."/>
            <person name="Stajich J.E."/>
            <person name="Kasson M.T."/>
        </authorList>
    </citation>
    <scope>NUCLEOTIDE SEQUENCE</scope>
    <source>
        <strain evidence="2">ARSEF 14590</strain>
    </source>
</reference>
<dbReference type="Proteomes" id="UP001251528">
    <property type="component" value="Unassembled WGS sequence"/>
</dbReference>
<dbReference type="PRINTS" id="PR00081">
    <property type="entry name" value="GDHRDH"/>
</dbReference>
<evidence type="ECO:0000313" key="2">
    <source>
        <dbReference type="EMBL" id="KAK2616642.1"/>
    </source>
</evidence>
<dbReference type="InterPro" id="IPR052184">
    <property type="entry name" value="SDR_enzymes"/>
</dbReference>
<comment type="similarity">
    <text evidence="1">Belongs to the short-chain dehydrogenases/reductases (SDR) family.</text>
</comment>
<comment type="caution">
    <text evidence="2">The sequence shown here is derived from an EMBL/GenBank/DDBJ whole genome shotgun (WGS) entry which is preliminary data.</text>
</comment>
<proteinExistence type="inferred from homology"/>
<protein>
    <recommendedName>
        <fullName evidence="4">NAD(P)-binding protein</fullName>
    </recommendedName>
</protein>
<dbReference type="Pfam" id="PF00106">
    <property type="entry name" value="adh_short"/>
    <property type="match status" value="1"/>
</dbReference>
<dbReference type="PANTHER" id="PTHR45458:SF3">
    <property type="entry name" value="CHAIN DEHYDROGENASE (ATSC), PUTATIVE-RELATED"/>
    <property type="match status" value="1"/>
</dbReference>
<accession>A0AAJ0G2K1</accession>
<dbReference type="InterPro" id="IPR002347">
    <property type="entry name" value="SDR_fam"/>
</dbReference>
<dbReference type="SUPFAM" id="SSF51735">
    <property type="entry name" value="NAD(P)-binding Rossmann-fold domains"/>
    <property type="match status" value="1"/>
</dbReference>
<dbReference type="GO" id="GO:0016616">
    <property type="term" value="F:oxidoreductase activity, acting on the CH-OH group of donors, NAD or NADP as acceptor"/>
    <property type="evidence" value="ECO:0007669"/>
    <property type="project" value="TreeGrafter"/>
</dbReference>
<evidence type="ECO:0008006" key="4">
    <source>
        <dbReference type="Google" id="ProtNLM"/>
    </source>
</evidence>
<evidence type="ECO:0000256" key="1">
    <source>
        <dbReference type="RuleBase" id="RU000363"/>
    </source>
</evidence>
<dbReference type="AlphaFoldDB" id="A0AAJ0G2K1"/>
<dbReference type="InterPro" id="IPR036291">
    <property type="entry name" value="NAD(P)-bd_dom_sf"/>
</dbReference>
<dbReference type="PRINTS" id="PR00080">
    <property type="entry name" value="SDRFAMILY"/>
</dbReference>
<organism evidence="2 3">
    <name type="scientific">Conoideocrella luteorostrata</name>
    <dbReference type="NCBI Taxonomy" id="1105319"/>
    <lineage>
        <taxon>Eukaryota</taxon>
        <taxon>Fungi</taxon>
        <taxon>Dikarya</taxon>
        <taxon>Ascomycota</taxon>
        <taxon>Pezizomycotina</taxon>
        <taxon>Sordariomycetes</taxon>
        <taxon>Hypocreomycetidae</taxon>
        <taxon>Hypocreales</taxon>
        <taxon>Clavicipitaceae</taxon>
        <taxon>Conoideocrella</taxon>
    </lineage>
</organism>
<keyword evidence="3" id="KW-1185">Reference proteome</keyword>
<dbReference type="EMBL" id="JASWJB010000004">
    <property type="protein sequence ID" value="KAK2616642.1"/>
    <property type="molecule type" value="Genomic_DNA"/>
</dbReference>